<comment type="function">
    <text evidence="4">Has an important function as a repair enzyme for proteins that have been inactivated by oxidation. Catalyzes the reversible oxidation-reduction of methionine sulfoxide in proteins to methionine.</text>
</comment>
<dbReference type="EMBL" id="CP089982">
    <property type="protein sequence ID" value="WXA90765.1"/>
    <property type="molecule type" value="Genomic_DNA"/>
</dbReference>
<evidence type="ECO:0000313" key="9">
    <source>
        <dbReference type="Proteomes" id="UP001379533"/>
    </source>
</evidence>
<feature type="domain" description="Peptide methionine sulphoxide reductase MsrA" evidence="7">
    <location>
        <begin position="71"/>
        <end position="219"/>
    </location>
</feature>
<evidence type="ECO:0000256" key="6">
    <source>
        <dbReference type="SAM" id="SignalP"/>
    </source>
</evidence>
<evidence type="ECO:0000256" key="3">
    <source>
        <dbReference type="ARBA" id="ARBA00048782"/>
    </source>
</evidence>
<accession>A0ABZ2JWB8</accession>
<evidence type="ECO:0000256" key="5">
    <source>
        <dbReference type="SAM" id="MobiDB-lite"/>
    </source>
</evidence>
<evidence type="ECO:0000259" key="7">
    <source>
        <dbReference type="Pfam" id="PF01625"/>
    </source>
</evidence>
<reference evidence="8 9" key="1">
    <citation type="submission" date="2021-12" db="EMBL/GenBank/DDBJ databases">
        <title>Discovery of the Pendulisporaceae a myxobacterial family with distinct sporulation behavior and unique specialized metabolism.</title>
        <authorList>
            <person name="Garcia R."/>
            <person name="Popoff A."/>
            <person name="Bader C.D."/>
            <person name="Loehr J."/>
            <person name="Walesch S."/>
            <person name="Walt C."/>
            <person name="Boldt J."/>
            <person name="Bunk B."/>
            <person name="Haeckl F.J.F.P.J."/>
            <person name="Gunesch A.P."/>
            <person name="Birkelbach J."/>
            <person name="Nuebel U."/>
            <person name="Pietschmann T."/>
            <person name="Bach T."/>
            <person name="Mueller R."/>
        </authorList>
    </citation>
    <scope>NUCLEOTIDE SEQUENCE [LARGE SCALE GENOMIC DNA]</scope>
    <source>
        <strain evidence="8 9">MSr12523</strain>
    </source>
</reference>
<keyword evidence="9" id="KW-1185">Reference proteome</keyword>
<keyword evidence="1 4" id="KW-0560">Oxidoreductase</keyword>
<keyword evidence="6" id="KW-0732">Signal</keyword>
<dbReference type="GO" id="GO:0008113">
    <property type="term" value="F:peptide-methionine (S)-S-oxide reductase activity"/>
    <property type="evidence" value="ECO:0007669"/>
    <property type="project" value="UniProtKB-EC"/>
</dbReference>
<dbReference type="EC" id="1.8.4.11" evidence="4"/>
<dbReference type="PANTHER" id="PTHR42799:SF26">
    <property type="entry name" value="PEPTIDE-METHIONINE (S)-S-OXIDE REDUCTASE"/>
    <property type="match status" value="1"/>
</dbReference>
<organism evidence="8 9">
    <name type="scientific">Pendulispora brunnea</name>
    <dbReference type="NCBI Taxonomy" id="2905690"/>
    <lineage>
        <taxon>Bacteria</taxon>
        <taxon>Pseudomonadati</taxon>
        <taxon>Myxococcota</taxon>
        <taxon>Myxococcia</taxon>
        <taxon>Myxococcales</taxon>
        <taxon>Sorangiineae</taxon>
        <taxon>Pendulisporaceae</taxon>
        <taxon>Pendulispora</taxon>
    </lineage>
</organism>
<dbReference type="InterPro" id="IPR036509">
    <property type="entry name" value="Met_Sox_Rdtase_MsrA_sf"/>
</dbReference>
<gene>
    <name evidence="4 8" type="primary">msrA</name>
    <name evidence="8" type="ORF">LZC95_30460</name>
</gene>
<evidence type="ECO:0000256" key="4">
    <source>
        <dbReference type="HAMAP-Rule" id="MF_01401"/>
    </source>
</evidence>
<dbReference type="Gene3D" id="3.30.1060.10">
    <property type="entry name" value="Peptide methionine sulphoxide reductase MsrA"/>
    <property type="match status" value="1"/>
</dbReference>
<evidence type="ECO:0000256" key="1">
    <source>
        <dbReference type="ARBA" id="ARBA00023002"/>
    </source>
</evidence>
<dbReference type="NCBIfam" id="TIGR00401">
    <property type="entry name" value="msrA"/>
    <property type="match status" value="1"/>
</dbReference>
<comment type="catalytic activity">
    <reaction evidence="2 4">
        <text>L-methionyl-[protein] + [thioredoxin]-disulfide + H2O = L-methionyl-(S)-S-oxide-[protein] + [thioredoxin]-dithiol</text>
        <dbReference type="Rhea" id="RHEA:14217"/>
        <dbReference type="Rhea" id="RHEA-COMP:10698"/>
        <dbReference type="Rhea" id="RHEA-COMP:10700"/>
        <dbReference type="Rhea" id="RHEA-COMP:12313"/>
        <dbReference type="Rhea" id="RHEA-COMP:12315"/>
        <dbReference type="ChEBI" id="CHEBI:15377"/>
        <dbReference type="ChEBI" id="CHEBI:16044"/>
        <dbReference type="ChEBI" id="CHEBI:29950"/>
        <dbReference type="ChEBI" id="CHEBI:44120"/>
        <dbReference type="ChEBI" id="CHEBI:50058"/>
        <dbReference type="EC" id="1.8.4.11"/>
    </reaction>
</comment>
<evidence type="ECO:0000313" key="8">
    <source>
        <dbReference type="EMBL" id="WXA90765.1"/>
    </source>
</evidence>
<dbReference type="HAMAP" id="MF_01401">
    <property type="entry name" value="MsrA"/>
    <property type="match status" value="1"/>
</dbReference>
<feature type="chain" id="PRO_5045742148" description="Peptide methionine sulfoxide reductase MsrA" evidence="6">
    <location>
        <begin position="32"/>
        <end position="228"/>
    </location>
</feature>
<comment type="catalytic activity">
    <reaction evidence="3 4">
        <text>[thioredoxin]-disulfide + L-methionine + H2O = L-methionine (S)-S-oxide + [thioredoxin]-dithiol</text>
        <dbReference type="Rhea" id="RHEA:19993"/>
        <dbReference type="Rhea" id="RHEA-COMP:10698"/>
        <dbReference type="Rhea" id="RHEA-COMP:10700"/>
        <dbReference type="ChEBI" id="CHEBI:15377"/>
        <dbReference type="ChEBI" id="CHEBI:29950"/>
        <dbReference type="ChEBI" id="CHEBI:50058"/>
        <dbReference type="ChEBI" id="CHEBI:57844"/>
        <dbReference type="ChEBI" id="CHEBI:58772"/>
        <dbReference type="EC" id="1.8.4.11"/>
    </reaction>
</comment>
<feature type="active site" evidence="4">
    <location>
        <position position="77"/>
    </location>
</feature>
<dbReference type="Proteomes" id="UP001379533">
    <property type="component" value="Chromosome"/>
</dbReference>
<dbReference type="SUPFAM" id="SSF55068">
    <property type="entry name" value="Peptide methionine sulfoxide reductase"/>
    <property type="match status" value="1"/>
</dbReference>
<dbReference type="PROSITE" id="PS51257">
    <property type="entry name" value="PROKAR_LIPOPROTEIN"/>
    <property type="match status" value="1"/>
</dbReference>
<comment type="similarity">
    <text evidence="4">Belongs to the MsrA Met sulfoxide reductase family.</text>
</comment>
<dbReference type="RefSeq" id="WP_394841384.1">
    <property type="nucleotide sequence ID" value="NZ_CP089982.1"/>
</dbReference>
<dbReference type="InterPro" id="IPR002569">
    <property type="entry name" value="Met_Sox_Rdtase_MsrA_dom"/>
</dbReference>
<sequence>MFRMIKTIKGAAAVVAVVASGCHGTSNEAAAAETTAGQTSRGAVAKTSVGTNPGQAGRGTPLVVENGHALAAFAEGCFWGSENTFRHVPGVVATAVGYTGGKTSSPTYEDVSSHTTGHAETVLVEFDPAKVTYAQLLGVFFRSHDPTTKNRQGPDIGDQYRSAIFTFSPEQDTAARAAVGEAQAKAKKPIVTQISPIGRFWIAEDYHQQYDEKTGRESCPLPSVLYGK</sequence>
<feature type="signal peptide" evidence="6">
    <location>
        <begin position="1"/>
        <end position="31"/>
    </location>
</feature>
<dbReference type="Pfam" id="PF01625">
    <property type="entry name" value="PMSR"/>
    <property type="match status" value="1"/>
</dbReference>
<proteinExistence type="inferred from homology"/>
<name>A0ABZ2JWB8_9BACT</name>
<evidence type="ECO:0000256" key="2">
    <source>
        <dbReference type="ARBA" id="ARBA00047806"/>
    </source>
</evidence>
<feature type="region of interest" description="Disordered" evidence="5">
    <location>
        <begin position="32"/>
        <end position="57"/>
    </location>
</feature>
<protein>
    <recommendedName>
        <fullName evidence="4">Peptide methionine sulfoxide reductase MsrA</fullName>
        <shortName evidence="4">Protein-methionine-S-oxide reductase</shortName>
        <ecNumber evidence="4">1.8.4.11</ecNumber>
    </recommendedName>
    <alternativeName>
        <fullName evidence="4">Peptide-methionine (S)-S-oxide reductase</fullName>
        <shortName evidence="4">Peptide Met(O) reductase</shortName>
    </alternativeName>
</protein>
<dbReference type="InterPro" id="IPR050162">
    <property type="entry name" value="MsrA_MetSO_reductase"/>
</dbReference>
<dbReference type="PANTHER" id="PTHR42799">
    <property type="entry name" value="MITOCHONDRIAL PEPTIDE METHIONINE SULFOXIDE REDUCTASE"/>
    <property type="match status" value="1"/>
</dbReference>